<evidence type="ECO:0000256" key="5">
    <source>
        <dbReference type="ARBA" id="ARBA00022452"/>
    </source>
</evidence>
<dbReference type="InterPro" id="IPR017871">
    <property type="entry name" value="ABC_transporter-like_CS"/>
</dbReference>
<dbReference type="CDD" id="cd03255">
    <property type="entry name" value="ABC_MJ0796_LolCDE_FtsE"/>
    <property type="match status" value="1"/>
</dbReference>
<dbReference type="FunFam" id="3.40.50.300:FF:000032">
    <property type="entry name" value="Export ABC transporter ATP-binding protein"/>
    <property type="match status" value="1"/>
</dbReference>
<dbReference type="InterPro" id="IPR043142">
    <property type="entry name" value="PapC-like_C_sf"/>
</dbReference>
<feature type="transmembrane region" description="Helical" evidence="19">
    <location>
        <begin position="522"/>
        <end position="548"/>
    </location>
</feature>
<organism evidence="21 22">
    <name type="scientific">Klebsiella pasteurii</name>
    <dbReference type="NCBI Taxonomy" id="2587529"/>
    <lineage>
        <taxon>Bacteria</taxon>
        <taxon>Pseudomonadati</taxon>
        <taxon>Pseudomonadota</taxon>
        <taxon>Gammaproteobacteria</taxon>
        <taxon>Enterobacterales</taxon>
        <taxon>Enterobacteriaceae</taxon>
        <taxon>Klebsiella/Raoultella group</taxon>
        <taxon>Klebsiella</taxon>
    </lineage>
</organism>
<dbReference type="Pfam" id="PF00005">
    <property type="entry name" value="ABC_tran"/>
    <property type="match status" value="1"/>
</dbReference>
<evidence type="ECO:0000313" key="22">
    <source>
        <dbReference type="Proteomes" id="UP001287436"/>
    </source>
</evidence>
<dbReference type="Pfam" id="PF13953">
    <property type="entry name" value="PapC_C"/>
    <property type="match status" value="1"/>
</dbReference>
<evidence type="ECO:0000256" key="13">
    <source>
        <dbReference type="ARBA" id="ARBA00022989"/>
    </source>
</evidence>
<evidence type="ECO:0000256" key="19">
    <source>
        <dbReference type="SAM" id="Phobius"/>
    </source>
</evidence>
<evidence type="ECO:0000256" key="2">
    <source>
        <dbReference type="ARBA" id="ARBA00004571"/>
    </source>
</evidence>
<dbReference type="Pfam" id="PF02687">
    <property type="entry name" value="FtsX"/>
    <property type="match status" value="1"/>
</dbReference>
<evidence type="ECO:0000256" key="15">
    <source>
        <dbReference type="ARBA" id="ARBA00023237"/>
    </source>
</evidence>
<gene>
    <name evidence="21" type="ORF">RYZ49_27195</name>
</gene>
<evidence type="ECO:0000313" key="21">
    <source>
        <dbReference type="EMBL" id="MDW2719478.1"/>
    </source>
</evidence>
<keyword evidence="16" id="KW-0046">Antibiotic resistance</keyword>
<reference evidence="21 22" key="1">
    <citation type="submission" date="2023-10" db="EMBL/GenBank/DDBJ databases">
        <title>Fecal carriage and genetic characteristics of carbapenem-resistant Enterobacterales among healthy adults from four provinces of China.</title>
        <authorList>
            <person name="Li Y."/>
            <person name="Zhang R."/>
        </authorList>
    </citation>
    <scope>NUCLEOTIDE SEQUENCE [LARGE SCALE GENOMIC DNA]</scope>
    <source>
        <strain evidence="21 22">HN-157</strain>
    </source>
</reference>
<keyword evidence="4" id="KW-0813">Transport</keyword>
<comment type="caution">
    <text evidence="21">The sequence shown here is derived from an EMBL/GenBank/DDBJ whole genome shotgun (WGS) entry which is preliminary data.</text>
</comment>
<dbReference type="AlphaFoldDB" id="A0ABD5HMT4"/>
<keyword evidence="10" id="KW-0547">Nucleotide-binding</keyword>
<evidence type="ECO:0000256" key="1">
    <source>
        <dbReference type="ARBA" id="ARBA00004429"/>
    </source>
</evidence>
<dbReference type="RefSeq" id="WP_180339564.1">
    <property type="nucleotide sequence ID" value="NZ_CABEJD010000019.1"/>
</dbReference>
<evidence type="ECO:0000256" key="14">
    <source>
        <dbReference type="ARBA" id="ARBA00023136"/>
    </source>
</evidence>
<dbReference type="GO" id="GO:0005524">
    <property type="term" value="F:ATP binding"/>
    <property type="evidence" value="ECO:0007669"/>
    <property type="project" value="UniProtKB-KW"/>
</dbReference>
<feature type="domain" description="ABC transporter" evidence="20">
    <location>
        <begin position="7"/>
        <end position="245"/>
    </location>
</feature>
<evidence type="ECO:0000256" key="11">
    <source>
        <dbReference type="ARBA" id="ARBA00022840"/>
    </source>
</evidence>
<dbReference type="SMART" id="SM00382">
    <property type="entry name" value="AAA"/>
    <property type="match status" value="1"/>
</dbReference>
<protein>
    <recommendedName>
        <fullName evidence="18">Pyoverdine export ATP-binding/permease protein PvdT</fullName>
    </recommendedName>
</protein>
<dbReference type="GO" id="GO:0046677">
    <property type="term" value="P:response to antibiotic"/>
    <property type="evidence" value="ECO:0007669"/>
    <property type="project" value="UniProtKB-KW"/>
</dbReference>
<dbReference type="Proteomes" id="UP001287436">
    <property type="component" value="Unassembled WGS sequence"/>
</dbReference>
<comment type="subcellular location">
    <subcellularLocation>
        <location evidence="1">Cell inner membrane</location>
        <topology evidence="1">Multi-pass membrane protein</topology>
    </subcellularLocation>
    <subcellularLocation>
        <location evidence="2">Cell outer membrane</location>
        <topology evidence="2">Multi-pass membrane protein</topology>
    </subcellularLocation>
</comment>
<evidence type="ECO:0000256" key="12">
    <source>
        <dbReference type="ARBA" id="ARBA00022967"/>
    </source>
</evidence>
<evidence type="ECO:0000256" key="16">
    <source>
        <dbReference type="ARBA" id="ARBA00023251"/>
    </source>
</evidence>
<dbReference type="GO" id="GO:0005886">
    <property type="term" value="C:plasma membrane"/>
    <property type="evidence" value="ECO:0007669"/>
    <property type="project" value="UniProtKB-SubCell"/>
</dbReference>
<dbReference type="InterPro" id="IPR003838">
    <property type="entry name" value="ABC3_permease_C"/>
</dbReference>
<evidence type="ECO:0000259" key="20">
    <source>
        <dbReference type="PROSITE" id="PS50893"/>
    </source>
</evidence>
<keyword evidence="12" id="KW-1278">Translocase</keyword>
<comment type="similarity">
    <text evidence="17">Belongs to the ABC transporter superfamily. Macrolide exporter (TC 3.A.1.122) family.</text>
</comment>
<dbReference type="Gene3D" id="2.60.40.2070">
    <property type="match status" value="1"/>
</dbReference>
<dbReference type="GO" id="GO:0022857">
    <property type="term" value="F:transmembrane transporter activity"/>
    <property type="evidence" value="ECO:0007669"/>
    <property type="project" value="UniProtKB-ARBA"/>
</dbReference>
<accession>A0ABD5HMT4</accession>
<dbReference type="InterPro" id="IPR050250">
    <property type="entry name" value="Macrolide_Exporter_MacB"/>
</dbReference>
<dbReference type="GO" id="GO:1902495">
    <property type="term" value="C:transmembrane transporter complex"/>
    <property type="evidence" value="ECO:0007669"/>
    <property type="project" value="UniProtKB-ARBA"/>
</dbReference>
<dbReference type="EMBL" id="JAWPBP010000037">
    <property type="protein sequence ID" value="MDW2719478.1"/>
    <property type="molecule type" value="Genomic_DNA"/>
</dbReference>
<dbReference type="PROSITE" id="PS00211">
    <property type="entry name" value="ABC_TRANSPORTER_1"/>
    <property type="match status" value="1"/>
</dbReference>
<evidence type="ECO:0000256" key="8">
    <source>
        <dbReference type="ARBA" id="ARBA00022692"/>
    </source>
</evidence>
<keyword evidence="7" id="KW-0997">Cell inner membrane</keyword>
<feature type="transmembrane region" description="Helical" evidence="19">
    <location>
        <begin position="273"/>
        <end position="293"/>
    </location>
</feature>
<dbReference type="InterPro" id="IPR025949">
    <property type="entry name" value="PapC-like_C"/>
</dbReference>
<dbReference type="InterPro" id="IPR025857">
    <property type="entry name" value="MacB_PCD"/>
</dbReference>
<dbReference type="SUPFAM" id="SSF52540">
    <property type="entry name" value="P-loop containing nucleoside triphosphate hydrolases"/>
    <property type="match status" value="1"/>
</dbReference>
<dbReference type="GO" id="GO:0009279">
    <property type="term" value="C:cell outer membrane"/>
    <property type="evidence" value="ECO:0007669"/>
    <property type="project" value="UniProtKB-SubCell"/>
</dbReference>
<dbReference type="Pfam" id="PF12704">
    <property type="entry name" value="MacB_PCD"/>
    <property type="match status" value="1"/>
</dbReference>
<keyword evidence="8 19" id="KW-0812">Transmembrane</keyword>
<sequence length="701" mass="75425">MADSPIIELSHISRHFGAGNACVTVLKDVSLRVHAGEMVAIIGASGSGKSTLMNILGCLDKPSEGEMRIMDVPAQAASSEQLAQLRSQYLGFIFQRYHLMPYLTALENVTIPALYTDMPVAERQTRAKYLLTRLGLGDRINYRPAQLSGGQQQRVSIARALMNGAPVILADEPTGALDSTSGQELMAILHGLHQAGHTLIIVTHDRSIAEQCQRIVEIRDGRIIADRANPVISQVVSQGLPAIAATGRTSVWQSIKEAVRMAWRSLLGHRIRAFLSMLGIIIGISSVVSSMAVGEGARQNILSQISQLGTSTIEIQPGLGWDRPRPDFERSLTLDDVELLSKQPYIDSISPVVSKTVMTIRGGKQLLASLSGVSNGFFRVQGLNFIAGNRFTSRDLDEREPVVIIDPNVQSSLFPGGQDPLGEIIQLSGVPYRVIGVAAKKGPKYIGEQPGAWIPYTSLRERMSGDSPLQSITLRIVDGYSIEVAQRNVEQLLDSMHGKRDFFTMTNDQLTKTIRKTSQSMTLLITAIAGISLLVGGVGVMNIMLVSVTERTHEIGIRLSVGARPADIMRQFLIEAMVICTLGGLIGVNVDMTLTSTSVIPTRGAVVRADFDPNVGQRVLMTLTRANGEPVPFGATAGSDGKNSGASIVGDGGQVYLSGMADSGTLTLKWGSSADQTCQVNYRLPEQTATSGIQLMNGDCR</sequence>
<evidence type="ECO:0000256" key="3">
    <source>
        <dbReference type="ARBA" id="ARBA00008064"/>
    </source>
</evidence>
<comment type="similarity">
    <text evidence="3">Belongs to the fimbrial export usher family.</text>
</comment>
<keyword evidence="5" id="KW-1134">Transmembrane beta strand</keyword>
<keyword evidence="13 19" id="KW-1133">Transmembrane helix</keyword>
<evidence type="ECO:0000256" key="17">
    <source>
        <dbReference type="ARBA" id="ARBA00038388"/>
    </source>
</evidence>
<keyword evidence="6" id="KW-1003">Cell membrane</keyword>
<dbReference type="FunFam" id="2.60.40.2070:FF:000001">
    <property type="entry name" value="Fimbrial outer membrane usher protein"/>
    <property type="match status" value="1"/>
</dbReference>
<keyword evidence="9" id="KW-0732">Signal</keyword>
<keyword evidence="15" id="KW-0998">Cell outer membrane</keyword>
<dbReference type="Gene3D" id="3.40.50.300">
    <property type="entry name" value="P-loop containing nucleotide triphosphate hydrolases"/>
    <property type="match status" value="1"/>
</dbReference>
<evidence type="ECO:0000256" key="9">
    <source>
        <dbReference type="ARBA" id="ARBA00022729"/>
    </source>
</evidence>
<evidence type="ECO:0000256" key="6">
    <source>
        <dbReference type="ARBA" id="ARBA00022475"/>
    </source>
</evidence>
<dbReference type="InterPro" id="IPR003593">
    <property type="entry name" value="AAA+_ATPase"/>
</dbReference>
<dbReference type="PANTHER" id="PTHR30572">
    <property type="entry name" value="MEMBRANE COMPONENT OF TRANSPORTER-RELATED"/>
    <property type="match status" value="1"/>
</dbReference>
<dbReference type="InterPro" id="IPR017911">
    <property type="entry name" value="MacB-like_ATP-bd"/>
</dbReference>
<evidence type="ECO:0000256" key="18">
    <source>
        <dbReference type="ARBA" id="ARBA00041199"/>
    </source>
</evidence>
<evidence type="ECO:0000256" key="7">
    <source>
        <dbReference type="ARBA" id="ARBA00022519"/>
    </source>
</evidence>
<dbReference type="PANTHER" id="PTHR30572:SF14">
    <property type="entry name" value="MACROLIDE EXPORT ATP-BINDING_PERMEASE PROTEIN MACB"/>
    <property type="match status" value="1"/>
</dbReference>
<dbReference type="InterPro" id="IPR003439">
    <property type="entry name" value="ABC_transporter-like_ATP-bd"/>
</dbReference>
<proteinExistence type="inferred from homology"/>
<evidence type="ECO:0000256" key="10">
    <source>
        <dbReference type="ARBA" id="ARBA00022741"/>
    </source>
</evidence>
<keyword evidence="11" id="KW-0067">ATP-binding</keyword>
<feature type="transmembrane region" description="Helical" evidence="19">
    <location>
        <begin position="568"/>
        <end position="588"/>
    </location>
</feature>
<evidence type="ECO:0000256" key="4">
    <source>
        <dbReference type="ARBA" id="ARBA00022448"/>
    </source>
</evidence>
<dbReference type="InterPro" id="IPR027417">
    <property type="entry name" value="P-loop_NTPase"/>
</dbReference>
<name>A0ABD5HMT4_9ENTR</name>
<dbReference type="PROSITE" id="PS50893">
    <property type="entry name" value="ABC_TRANSPORTER_2"/>
    <property type="match status" value="1"/>
</dbReference>
<keyword evidence="14 19" id="KW-0472">Membrane</keyword>